<proteinExistence type="predicted"/>
<dbReference type="AlphaFoldDB" id="W9RT99"/>
<organism evidence="2 3">
    <name type="scientific">Morus notabilis</name>
    <dbReference type="NCBI Taxonomy" id="981085"/>
    <lineage>
        <taxon>Eukaryota</taxon>
        <taxon>Viridiplantae</taxon>
        <taxon>Streptophyta</taxon>
        <taxon>Embryophyta</taxon>
        <taxon>Tracheophyta</taxon>
        <taxon>Spermatophyta</taxon>
        <taxon>Magnoliopsida</taxon>
        <taxon>eudicotyledons</taxon>
        <taxon>Gunneridae</taxon>
        <taxon>Pentapetalae</taxon>
        <taxon>rosids</taxon>
        <taxon>fabids</taxon>
        <taxon>Rosales</taxon>
        <taxon>Moraceae</taxon>
        <taxon>Moreae</taxon>
        <taxon>Morus</taxon>
    </lineage>
</organism>
<feature type="compositionally biased region" description="Polar residues" evidence="1">
    <location>
        <begin position="121"/>
        <end position="146"/>
    </location>
</feature>
<evidence type="ECO:0000313" key="2">
    <source>
        <dbReference type="EMBL" id="EXB94907.1"/>
    </source>
</evidence>
<feature type="region of interest" description="Disordered" evidence="1">
    <location>
        <begin position="115"/>
        <end position="146"/>
    </location>
</feature>
<reference evidence="3" key="1">
    <citation type="submission" date="2013-01" db="EMBL/GenBank/DDBJ databases">
        <title>Draft Genome Sequence of a Mulberry Tree, Morus notabilis C.K. Schneid.</title>
        <authorList>
            <person name="He N."/>
            <person name="Zhao S."/>
        </authorList>
    </citation>
    <scope>NUCLEOTIDE SEQUENCE</scope>
</reference>
<name>W9RT99_9ROSA</name>
<gene>
    <name evidence="2" type="ORF">L484_023015</name>
</gene>
<evidence type="ECO:0000256" key="1">
    <source>
        <dbReference type="SAM" id="MobiDB-lite"/>
    </source>
</evidence>
<evidence type="ECO:0000313" key="3">
    <source>
        <dbReference type="Proteomes" id="UP000030645"/>
    </source>
</evidence>
<protein>
    <submittedName>
        <fullName evidence="2">Uncharacterized protein</fullName>
    </submittedName>
</protein>
<keyword evidence="3" id="KW-1185">Reference proteome</keyword>
<accession>W9RT99</accession>
<dbReference type="Proteomes" id="UP000030645">
    <property type="component" value="Unassembled WGS sequence"/>
</dbReference>
<feature type="compositionally biased region" description="Basic residues" evidence="1">
    <location>
        <begin position="48"/>
        <end position="62"/>
    </location>
</feature>
<feature type="region of interest" description="Disordered" evidence="1">
    <location>
        <begin position="46"/>
        <end position="83"/>
    </location>
</feature>
<dbReference type="EMBL" id="KE345183">
    <property type="protein sequence ID" value="EXB94907.1"/>
    <property type="molecule type" value="Genomic_DNA"/>
</dbReference>
<feature type="compositionally biased region" description="Polar residues" evidence="1">
    <location>
        <begin position="63"/>
        <end position="82"/>
    </location>
</feature>
<sequence>MVVGESEDLMLFEPRNMLHAAKVFEYAANTNTIYLSRPPLLAVTTHHPGSRRKLNRGRHHSRVTTLASRRSTHHPTLSSITSPPQPAVATLPLFHGLWTGLLRFRLYRTQLDSLSEGHASPTHTNVDPTPLSFPTSEATSSACLTR</sequence>